<dbReference type="AlphaFoldDB" id="A0A9D2GBJ1"/>
<organism evidence="1 2">
    <name type="scientific">Candidatus Mediterraneibacter stercoravium</name>
    <dbReference type="NCBI Taxonomy" id="2838685"/>
    <lineage>
        <taxon>Bacteria</taxon>
        <taxon>Bacillati</taxon>
        <taxon>Bacillota</taxon>
        <taxon>Clostridia</taxon>
        <taxon>Lachnospirales</taxon>
        <taxon>Lachnospiraceae</taxon>
        <taxon>Mediterraneibacter</taxon>
    </lineage>
</organism>
<feature type="non-terminal residue" evidence="1">
    <location>
        <position position="76"/>
    </location>
</feature>
<gene>
    <name evidence="1" type="ORF">H9723_10795</name>
</gene>
<sequence length="76" mass="8656">MYKVIERFHDLQDSKKTKSGVVYHEYNVGDTFPRKGKDVSEERIQELAGSDNKRGVPLIELVEEEAAAKKTDEKSS</sequence>
<reference evidence="1" key="2">
    <citation type="submission" date="2021-04" db="EMBL/GenBank/DDBJ databases">
        <authorList>
            <person name="Gilroy R."/>
        </authorList>
    </citation>
    <scope>NUCLEOTIDE SEQUENCE</scope>
    <source>
        <strain evidence="1">CHK196-3914</strain>
    </source>
</reference>
<protein>
    <submittedName>
        <fullName evidence="1">Uncharacterized protein</fullName>
    </submittedName>
</protein>
<reference evidence="1" key="1">
    <citation type="journal article" date="2021" name="PeerJ">
        <title>Extensive microbial diversity within the chicken gut microbiome revealed by metagenomics and culture.</title>
        <authorList>
            <person name="Gilroy R."/>
            <person name="Ravi A."/>
            <person name="Getino M."/>
            <person name="Pursley I."/>
            <person name="Horton D.L."/>
            <person name="Alikhan N.F."/>
            <person name="Baker D."/>
            <person name="Gharbi K."/>
            <person name="Hall N."/>
            <person name="Watson M."/>
            <person name="Adriaenssens E.M."/>
            <person name="Foster-Nyarko E."/>
            <person name="Jarju S."/>
            <person name="Secka A."/>
            <person name="Antonio M."/>
            <person name="Oren A."/>
            <person name="Chaudhuri R.R."/>
            <person name="La Ragione R."/>
            <person name="Hildebrand F."/>
            <person name="Pallen M.J."/>
        </authorList>
    </citation>
    <scope>NUCLEOTIDE SEQUENCE</scope>
    <source>
        <strain evidence="1">CHK196-3914</strain>
    </source>
</reference>
<comment type="caution">
    <text evidence="1">The sequence shown here is derived from an EMBL/GenBank/DDBJ whole genome shotgun (WGS) entry which is preliminary data.</text>
</comment>
<proteinExistence type="predicted"/>
<name>A0A9D2GBJ1_9FIRM</name>
<evidence type="ECO:0000313" key="1">
    <source>
        <dbReference type="EMBL" id="HIZ75706.1"/>
    </source>
</evidence>
<dbReference type="Proteomes" id="UP000824116">
    <property type="component" value="Unassembled WGS sequence"/>
</dbReference>
<dbReference type="EMBL" id="DXAY01000253">
    <property type="protein sequence ID" value="HIZ75706.1"/>
    <property type="molecule type" value="Genomic_DNA"/>
</dbReference>
<evidence type="ECO:0000313" key="2">
    <source>
        <dbReference type="Proteomes" id="UP000824116"/>
    </source>
</evidence>
<accession>A0A9D2GBJ1</accession>